<organism evidence="2 3">
    <name type="scientific">Streptomyces aureoversilis</name>
    <dbReference type="NCBI Taxonomy" id="67277"/>
    <lineage>
        <taxon>Bacteria</taxon>
        <taxon>Bacillati</taxon>
        <taxon>Actinomycetota</taxon>
        <taxon>Actinomycetes</taxon>
        <taxon>Kitasatosporales</taxon>
        <taxon>Streptomycetaceae</taxon>
        <taxon>Streptomyces</taxon>
    </lineage>
</organism>
<keyword evidence="3" id="KW-1185">Reference proteome</keyword>
<dbReference type="PANTHER" id="PTHR43237">
    <property type="entry name" value="NADP-DEPENDENT MALIC ENZYME"/>
    <property type="match status" value="1"/>
</dbReference>
<proteinExistence type="predicted"/>
<evidence type="ECO:0000313" key="2">
    <source>
        <dbReference type="EMBL" id="MFC5144584.1"/>
    </source>
</evidence>
<dbReference type="InterPro" id="IPR051674">
    <property type="entry name" value="Malate_Decarboxylase"/>
</dbReference>
<dbReference type="InterPro" id="IPR036291">
    <property type="entry name" value="NAD(P)-bd_dom_sf"/>
</dbReference>
<sequence>GLLDAQSRTVNTDMMLAAARALADVVAEDELNANYIIPSVFNPKATEAVAAAVKRAALTLRQGE</sequence>
<dbReference type="Proteomes" id="UP001596222">
    <property type="component" value="Unassembled WGS sequence"/>
</dbReference>
<evidence type="ECO:0000256" key="1">
    <source>
        <dbReference type="ARBA" id="ARBA00023002"/>
    </source>
</evidence>
<evidence type="ECO:0000313" key="3">
    <source>
        <dbReference type="Proteomes" id="UP001596222"/>
    </source>
</evidence>
<dbReference type="PANTHER" id="PTHR43237:SF4">
    <property type="entry name" value="NADP-DEPENDENT MALIC ENZYME"/>
    <property type="match status" value="1"/>
</dbReference>
<dbReference type="SUPFAM" id="SSF51735">
    <property type="entry name" value="NAD(P)-binding Rossmann-fold domains"/>
    <property type="match status" value="1"/>
</dbReference>
<keyword evidence="1" id="KW-0560">Oxidoreductase</keyword>
<protein>
    <recommendedName>
        <fullName evidence="4">NAD-dependent malic enzyme</fullName>
    </recommendedName>
</protein>
<gene>
    <name evidence="2" type="ORF">ACFPP6_07810</name>
</gene>
<reference evidence="3" key="1">
    <citation type="journal article" date="2019" name="Int. J. Syst. Evol. Microbiol.">
        <title>The Global Catalogue of Microorganisms (GCM) 10K type strain sequencing project: providing services to taxonomists for standard genome sequencing and annotation.</title>
        <authorList>
            <consortium name="The Broad Institute Genomics Platform"/>
            <consortium name="The Broad Institute Genome Sequencing Center for Infectious Disease"/>
            <person name="Wu L."/>
            <person name="Ma J."/>
        </authorList>
    </citation>
    <scope>NUCLEOTIDE SEQUENCE [LARGE SCALE GENOMIC DNA]</scope>
    <source>
        <strain evidence="3">CGMCC 4.1641</strain>
    </source>
</reference>
<dbReference type="Gene3D" id="3.40.50.720">
    <property type="entry name" value="NAD(P)-binding Rossmann-like Domain"/>
    <property type="match status" value="1"/>
</dbReference>
<name>A0ABV9ZYZ2_9ACTN</name>
<comment type="caution">
    <text evidence="2">The sequence shown here is derived from an EMBL/GenBank/DDBJ whole genome shotgun (WGS) entry which is preliminary data.</text>
</comment>
<accession>A0ABV9ZYZ2</accession>
<dbReference type="EMBL" id="JBHSKJ010000003">
    <property type="protein sequence ID" value="MFC5144584.1"/>
    <property type="molecule type" value="Genomic_DNA"/>
</dbReference>
<evidence type="ECO:0008006" key="4">
    <source>
        <dbReference type="Google" id="ProtNLM"/>
    </source>
</evidence>
<feature type="non-terminal residue" evidence="2">
    <location>
        <position position="1"/>
    </location>
</feature>